<protein>
    <submittedName>
        <fullName evidence="11">Adhesion G-protein coupled receptor G5-like</fullName>
    </submittedName>
</protein>
<name>A0A665W4N8_ECHNA</name>
<dbReference type="InterPro" id="IPR057244">
    <property type="entry name" value="GAIN_B"/>
</dbReference>
<dbReference type="PROSITE" id="PS50221">
    <property type="entry name" value="GAIN_B"/>
    <property type="match status" value="1"/>
</dbReference>
<keyword evidence="2 7" id="KW-0812">Transmembrane</keyword>
<dbReference type="Ensembl" id="ENSENLT00000039825.1">
    <property type="protein sequence ID" value="ENSENLP00000038803.1"/>
    <property type="gene ID" value="ENSENLG00000016744.1"/>
</dbReference>
<dbReference type="Ensembl" id="ENSENLT00000039846.1">
    <property type="protein sequence ID" value="ENSENLP00000038824.1"/>
    <property type="gene ID" value="ENSENLG00000016744.1"/>
</dbReference>
<feature type="transmembrane region" description="Helical" evidence="7">
    <location>
        <begin position="566"/>
        <end position="586"/>
    </location>
</feature>
<dbReference type="InterPro" id="IPR017981">
    <property type="entry name" value="GPCR_2-like_7TM"/>
</dbReference>
<evidence type="ECO:0000256" key="1">
    <source>
        <dbReference type="ARBA" id="ARBA00004141"/>
    </source>
</evidence>
<sequence>MGKLLKFLPMEPRQTDSLRVVFILTFLLTTGLSENDQDLKFCGTWRHSMNHLSLNVNLSQGCQNVSVMANESSLSIEGQITSHCQRSDVIHLNEFGLNSEEESNFCVYWEPLLDQFKLQLRGRNLTLCWPASLGASCCTYLSDGPTEPEAPYGIINGTVRTDVISAKTRRAYKFIGMRVTCKELCEEAKNNHAQVSMNAGRNAQDPCAQSFQVEMKEDFQGINFTSPVTKGASEEPSATVHLPPALKQAAKGTSKAICTFFKNNFPFQEDQKEVWILNDVVEITVENEVITDLPEPIRIDFHHEPIPMNHSRKCVSWDTRKDPLQINWLVDGCETQQKAETHTECLCNHLTYFSVLVQLEPRPVRHLLALTVITSLGCLVSVISCVMLIIILCKKRRFKEPSLPIHLGLATSLALLNLLFFFTGIIANLVKESVCIWVGAGLHYALLSSFSWMGIEIFHTFWLVYMVFSPLPKDIGKLWCLFGFGLPALPVLILVLVGDIYGVREIIPSDDIANPYLMCWMKMNNEAMLAHYVTNITVLVILVSSGLVMLFLVYRKIQSRDEWKQNRVVFLSIWGLSCLFGTTWALNFLDFGPLSDLVPFLFCILNSFQGFLLVLRFFMLERMRKQTDGSSSNSSGSTRQQMLPTQEKS</sequence>
<evidence type="ECO:0000256" key="8">
    <source>
        <dbReference type="SAM" id="SignalP"/>
    </source>
</evidence>
<evidence type="ECO:0000313" key="12">
    <source>
        <dbReference type="Proteomes" id="UP000472264"/>
    </source>
</evidence>
<feature type="transmembrane region" description="Helical" evidence="7">
    <location>
        <begin position="532"/>
        <end position="554"/>
    </location>
</feature>
<dbReference type="GO" id="GO:0007166">
    <property type="term" value="P:cell surface receptor signaling pathway"/>
    <property type="evidence" value="ECO:0007669"/>
    <property type="project" value="InterPro"/>
</dbReference>
<feature type="transmembrane region" description="Helical" evidence="7">
    <location>
        <begin position="405"/>
        <end position="430"/>
    </location>
</feature>
<keyword evidence="5" id="KW-1015">Disulfide bond</keyword>
<feature type="domain" description="GAIN-B" evidence="9">
    <location>
        <begin position="209"/>
        <end position="363"/>
    </location>
</feature>
<dbReference type="OMA" id="CVWVGAL"/>
<keyword evidence="12" id="KW-1185">Reference proteome</keyword>
<feature type="transmembrane region" description="Helical" evidence="7">
    <location>
        <begin position="598"/>
        <end position="618"/>
    </location>
</feature>
<dbReference type="InterPro" id="IPR046338">
    <property type="entry name" value="GAIN_dom_sf"/>
</dbReference>
<feature type="region of interest" description="Disordered" evidence="6">
    <location>
        <begin position="627"/>
        <end position="649"/>
    </location>
</feature>
<evidence type="ECO:0000256" key="5">
    <source>
        <dbReference type="ARBA" id="ARBA00023157"/>
    </source>
</evidence>
<dbReference type="Proteomes" id="UP000472264">
    <property type="component" value="Chromosome 3"/>
</dbReference>
<feature type="transmembrane region" description="Helical" evidence="7">
    <location>
        <begin position="442"/>
        <end position="466"/>
    </location>
</feature>
<dbReference type="GO" id="GO:0005886">
    <property type="term" value="C:plasma membrane"/>
    <property type="evidence" value="ECO:0007669"/>
    <property type="project" value="TreeGrafter"/>
</dbReference>
<evidence type="ECO:0000256" key="7">
    <source>
        <dbReference type="SAM" id="Phobius"/>
    </source>
</evidence>
<dbReference type="InterPro" id="IPR000832">
    <property type="entry name" value="GPCR_2_secretin-like"/>
</dbReference>
<feature type="chain" id="PRO_5044624781" evidence="8">
    <location>
        <begin position="34"/>
        <end position="649"/>
    </location>
</feature>
<dbReference type="InterPro" id="IPR000203">
    <property type="entry name" value="GPS"/>
</dbReference>
<evidence type="ECO:0000256" key="6">
    <source>
        <dbReference type="SAM" id="MobiDB-lite"/>
    </source>
</evidence>
<keyword evidence="3 7" id="KW-1133">Transmembrane helix</keyword>
<evidence type="ECO:0000256" key="3">
    <source>
        <dbReference type="ARBA" id="ARBA00022989"/>
    </source>
</evidence>
<proteinExistence type="predicted"/>
<dbReference type="Ensembl" id="ENSENLT00000039832.1">
    <property type="protein sequence ID" value="ENSENLP00000038810.1"/>
    <property type="gene ID" value="ENSENLG00000016744.1"/>
</dbReference>
<dbReference type="PANTHER" id="PTHR12011:SF435">
    <property type="entry name" value="ADHESION G PROTEIN-COUPLED RECEPTOR G1-RELATED"/>
    <property type="match status" value="1"/>
</dbReference>
<dbReference type="OrthoDB" id="8951579at2759"/>
<dbReference type="FunFam" id="1.20.1070.10:FF:000493">
    <property type="entry name" value="Adhesion G protein-coupled receptor G1"/>
    <property type="match status" value="1"/>
</dbReference>
<feature type="transmembrane region" description="Helical" evidence="7">
    <location>
        <begin position="367"/>
        <end position="393"/>
    </location>
</feature>
<dbReference type="GO" id="GO:0004930">
    <property type="term" value="F:G protein-coupled receptor activity"/>
    <property type="evidence" value="ECO:0007669"/>
    <property type="project" value="InterPro"/>
</dbReference>
<dbReference type="Ensembl" id="ENSENLT00000039859.1">
    <property type="protein sequence ID" value="ENSENLP00000038837.1"/>
    <property type="gene ID" value="ENSENLG00000016744.1"/>
</dbReference>
<dbReference type="GeneID" id="115041531"/>
<dbReference type="Pfam" id="PF01825">
    <property type="entry name" value="GPS"/>
    <property type="match status" value="1"/>
</dbReference>
<organism evidence="11 12">
    <name type="scientific">Echeneis naucrates</name>
    <name type="common">Live sharksucker</name>
    <dbReference type="NCBI Taxonomy" id="173247"/>
    <lineage>
        <taxon>Eukaryota</taxon>
        <taxon>Metazoa</taxon>
        <taxon>Chordata</taxon>
        <taxon>Craniata</taxon>
        <taxon>Vertebrata</taxon>
        <taxon>Euteleostomi</taxon>
        <taxon>Actinopterygii</taxon>
        <taxon>Neopterygii</taxon>
        <taxon>Teleostei</taxon>
        <taxon>Neoteleostei</taxon>
        <taxon>Acanthomorphata</taxon>
        <taxon>Carangaria</taxon>
        <taxon>Carangiformes</taxon>
        <taxon>Echeneidae</taxon>
        <taxon>Echeneis</taxon>
    </lineage>
</organism>
<keyword evidence="4 7" id="KW-0472">Membrane</keyword>
<dbReference type="PANTHER" id="PTHR12011">
    <property type="entry name" value="ADHESION G-PROTEIN COUPLED RECEPTOR"/>
    <property type="match status" value="1"/>
</dbReference>
<dbReference type="Gene3D" id="1.20.1070.10">
    <property type="entry name" value="Rhodopsin 7-helix transmembrane proteins"/>
    <property type="match status" value="1"/>
</dbReference>
<dbReference type="SMART" id="SM00303">
    <property type="entry name" value="GPS"/>
    <property type="match status" value="1"/>
</dbReference>
<evidence type="ECO:0000259" key="9">
    <source>
        <dbReference type="PROSITE" id="PS50221"/>
    </source>
</evidence>
<feature type="signal peptide" evidence="8">
    <location>
        <begin position="1"/>
        <end position="33"/>
    </location>
</feature>
<feature type="domain" description="G-protein coupled receptors family 2 profile 2" evidence="10">
    <location>
        <begin position="370"/>
        <end position="621"/>
    </location>
</feature>
<evidence type="ECO:0000313" key="11">
    <source>
        <dbReference type="Ensembl" id="ENSENLP00000038803.1"/>
    </source>
</evidence>
<evidence type="ECO:0000256" key="2">
    <source>
        <dbReference type="ARBA" id="ARBA00022692"/>
    </source>
</evidence>
<feature type="compositionally biased region" description="Polar residues" evidence="6">
    <location>
        <begin position="638"/>
        <end position="649"/>
    </location>
</feature>
<dbReference type="PROSITE" id="PS50261">
    <property type="entry name" value="G_PROTEIN_RECEP_F2_4"/>
    <property type="match status" value="1"/>
</dbReference>
<dbReference type="RefSeq" id="XP_029354892.1">
    <property type="nucleotide sequence ID" value="XM_029499032.1"/>
</dbReference>
<gene>
    <name evidence="11" type="primary">LOC115041531</name>
</gene>
<evidence type="ECO:0000256" key="4">
    <source>
        <dbReference type="ARBA" id="ARBA00023136"/>
    </source>
</evidence>
<reference evidence="11" key="2">
    <citation type="submission" date="2025-05" db="UniProtKB">
        <authorList>
            <consortium name="Ensembl"/>
        </authorList>
    </citation>
    <scope>IDENTIFICATION</scope>
</reference>
<reference evidence="11" key="1">
    <citation type="submission" date="2021-04" db="EMBL/GenBank/DDBJ databases">
        <authorList>
            <consortium name="Wellcome Sanger Institute Data Sharing"/>
        </authorList>
    </citation>
    <scope>NUCLEOTIDE SEQUENCE [LARGE SCALE GENOMIC DNA]</scope>
</reference>
<feature type="transmembrane region" description="Helical" evidence="7">
    <location>
        <begin position="478"/>
        <end position="501"/>
    </location>
</feature>
<dbReference type="GO" id="GO:0007189">
    <property type="term" value="P:adenylate cyclase-activating G protein-coupled receptor signaling pathway"/>
    <property type="evidence" value="ECO:0007669"/>
    <property type="project" value="TreeGrafter"/>
</dbReference>
<dbReference type="PRINTS" id="PR00249">
    <property type="entry name" value="GPCRSECRETIN"/>
</dbReference>
<dbReference type="AlphaFoldDB" id="A0A665W4N8"/>
<dbReference type="Ensembl" id="ENSENLT00000039840.1">
    <property type="protein sequence ID" value="ENSENLP00000038818.1"/>
    <property type="gene ID" value="ENSENLG00000016744.1"/>
</dbReference>
<keyword evidence="8" id="KW-0732">Signal</keyword>
<dbReference type="Gene3D" id="2.60.220.50">
    <property type="match status" value="1"/>
</dbReference>
<comment type="subcellular location">
    <subcellularLocation>
        <location evidence="1">Membrane</location>
        <topology evidence="1">Multi-pass membrane protein</topology>
    </subcellularLocation>
</comment>
<accession>A0A665W4N8</accession>
<dbReference type="Pfam" id="PF00002">
    <property type="entry name" value="7tm_2"/>
    <property type="match status" value="1"/>
</dbReference>
<evidence type="ECO:0000259" key="10">
    <source>
        <dbReference type="PROSITE" id="PS50261"/>
    </source>
</evidence>